<evidence type="ECO:0000259" key="1">
    <source>
        <dbReference type="PROSITE" id="PS50930"/>
    </source>
</evidence>
<organism evidence="2 3">
    <name type="scientific">Fibrella forsythiae</name>
    <dbReference type="NCBI Taxonomy" id="2817061"/>
    <lineage>
        <taxon>Bacteria</taxon>
        <taxon>Pseudomonadati</taxon>
        <taxon>Bacteroidota</taxon>
        <taxon>Cytophagia</taxon>
        <taxon>Cytophagales</taxon>
        <taxon>Spirosomataceae</taxon>
        <taxon>Fibrella</taxon>
    </lineage>
</organism>
<evidence type="ECO:0000313" key="3">
    <source>
        <dbReference type="Proteomes" id="UP000664628"/>
    </source>
</evidence>
<dbReference type="GO" id="GO:0003677">
    <property type="term" value="F:DNA binding"/>
    <property type="evidence" value="ECO:0007669"/>
    <property type="project" value="UniProtKB-KW"/>
</dbReference>
<dbReference type="PROSITE" id="PS50930">
    <property type="entry name" value="HTH_LYTTR"/>
    <property type="match status" value="1"/>
</dbReference>
<dbReference type="SMART" id="SM00850">
    <property type="entry name" value="LytTR"/>
    <property type="match status" value="1"/>
</dbReference>
<evidence type="ECO:0000313" key="2">
    <source>
        <dbReference type="EMBL" id="MBO0948620.1"/>
    </source>
</evidence>
<protein>
    <submittedName>
        <fullName evidence="2">LytTR family transcriptional regulator DNA-binding domain-containing protein</fullName>
    </submittedName>
</protein>
<dbReference type="Gene3D" id="2.40.50.1020">
    <property type="entry name" value="LytTr DNA-binding domain"/>
    <property type="match status" value="1"/>
</dbReference>
<feature type="domain" description="HTH LytTR-type" evidence="1">
    <location>
        <begin position="4"/>
        <end position="103"/>
    </location>
</feature>
<dbReference type="InterPro" id="IPR007492">
    <property type="entry name" value="LytTR_DNA-bd_dom"/>
</dbReference>
<dbReference type="RefSeq" id="WP_207328578.1">
    <property type="nucleotide sequence ID" value="NZ_JAFMYW010000002.1"/>
</dbReference>
<name>A0ABS3JF55_9BACT</name>
<proteinExistence type="predicted"/>
<comment type="caution">
    <text evidence="2">The sequence shown here is derived from an EMBL/GenBank/DDBJ whole genome shotgun (WGS) entry which is preliminary data.</text>
</comment>
<dbReference type="EMBL" id="JAFMYW010000002">
    <property type="protein sequence ID" value="MBO0948620.1"/>
    <property type="molecule type" value="Genomic_DNA"/>
</dbReference>
<keyword evidence="2" id="KW-0238">DNA-binding</keyword>
<keyword evidence="3" id="KW-1185">Reference proteome</keyword>
<dbReference type="Pfam" id="PF04397">
    <property type="entry name" value="LytTR"/>
    <property type="match status" value="1"/>
</dbReference>
<dbReference type="Proteomes" id="UP000664628">
    <property type="component" value="Unassembled WGS sequence"/>
</dbReference>
<gene>
    <name evidence="2" type="ORF">J2I46_08520</name>
</gene>
<reference evidence="2 3" key="1">
    <citation type="submission" date="2021-03" db="EMBL/GenBank/DDBJ databases">
        <title>Fibrella sp. HMF5405 genome sequencing and assembly.</title>
        <authorList>
            <person name="Kang H."/>
            <person name="Kim H."/>
            <person name="Bae S."/>
            <person name="Joh K."/>
        </authorList>
    </citation>
    <scope>NUCLEOTIDE SEQUENCE [LARGE SCALE GENOMIC DNA]</scope>
    <source>
        <strain evidence="2 3">HMF5405</strain>
    </source>
</reference>
<accession>A0ABS3JF55</accession>
<sequence length="122" mass="14031">MKRVPYKRGEQTFEPENVAYLIGESNYSHVHQVDGEVILSCRNLKWFEDQWPAFVRLHKSALINVNSIAYYATGESNRVVMTDNAELIIARRRVPEVFSLLAAKGITKKEDELAYDDSSSYM</sequence>